<sequence>GAIPGAAACPCKGGCPGTSIGPCIGPRGVCNPPCTGASVGPCACPGPCGPPWTGCLANIWGGCPF</sequence>
<proteinExistence type="predicted"/>
<dbReference type="EnsemblMetazoa" id="ISCW010541-RA">
    <property type="protein sequence ID" value="ISCW010541-PA"/>
    <property type="gene ID" value="ISCW010541"/>
</dbReference>
<dbReference type="EMBL" id="DS854555">
    <property type="protein sequence ID" value="EEC13689.1"/>
    <property type="molecule type" value="Genomic_DNA"/>
</dbReference>
<dbReference type="VEuPathDB" id="VectorBase:ISCW010541"/>
<dbReference type="PaxDb" id="6945-B7Q4B7"/>
<dbReference type="EMBL" id="ABJB010891160">
    <property type="status" value="NOT_ANNOTATED_CDS"/>
    <property type="molecule type" value="Genomic_DNA"/>
</dbReference>
<evidence type="ECO:0000313" key="2">
    <source>
        <dbReference type="EnsemblMetazoa" id="ISCW010541-PA"/>
    </source>
</evidence>
<gene>
    <name evidence="1" type="ORF">IscW_ISCW010541</name>
</gene>
<dbReference type="AlphaFoldDB" id="B7Q4B7"/>
<organism>
    <name type="scientific">Ixodes scapularis</name>
    <name type="common">Black-legged tick</name>
    <name type="synonym">Deer tick</name>
    <dbReference type="NCBI Taxonomy" id="6945"/>
    <lineage>
        <taxon>Eukaryota</taxon>
        <taxon>Metazoa</taxon>
        <taxon>Ecdysozoa</taxon>
        <taxon>Arthropoda</taxon>
        <taxon>Chelicerata</taxon>
        <taxon>Arachnida</taxon>
        <taxon>Acari</taxon>
        <taxon>Parasitiformes</taxon>
        <taxon>Ixodida</taxon>
        <taxon>Ixodoidea</taxon>
        <taxon>Ixodidae</taxon>
        <taxon>Ixodinae</taxon>
        <taxon>Ixodes</taxon>
    </lineage>
</organism>
<reference evidence="2" key="2">
    <citation type="submission" date="2020-05" db="UniProtKB">
        <authorList>
            <consortium name="EnsemblMetazoa"/>
        </authorList>
    </citation>
    <scope>IDENTIFICATION</scope>
    <source>
        <strain evidence="2">wikel</strain>
    </source>
</reference>
<feature type="non-terminal residue" evidence="1">
    <location>
        <position position="1"/>
    </location>
</feature>
<reference evidence="1 3" key="1">
    <citation type="submission" date="2008-03" db="EMBL/GenBank/DDBJ databases">
        <title>Annotation of Ixodes scapularis.</title>
        <authorList>
            <consortium name="Ixodes scapularis Genome Project Consortium"/>
            <person name="Caler E."/>
            <person name="Hannick L.I."/>
            <person name="Bidwell S."/>
            <person name="Joardar V."/>
            <person name="Thiagarajan M."/>
            <person name="Amedeo P."/>
            <person name="Galinsky K.J."/>
            <person name="Schobel S."/>
            <person name="Inman J."/>
            <person name="Hostetler J."/>
            <person name="Miller J."/>
            <person name="Hammond M."/>
            <person name="Megy K."/>
            <person name="Lawson D."/>
            <person name="Kodira C."/>
            <person name="Sutton G."/>
            <person name="Meyer J."/>
            <person name="Hill C.A."/>
            <person name="Birren B."/>
            <person name="Nene V."/>
            <person name="Collins F."/>
            <person name="Alarcon-Chaidez F."/>
            <person name="Wikel S."/>
            <person name="Strausberg R."/>
        </authorList>
    </citation>
    <scope>NUCLEOTIDE SEQUENCE [LARGE SCALE GENOMIC DNA]</scope>
    <source>
        <strain evidence="3">Wikel</strain>
        <strain evidence="1">Wikel colony</strain>
    </source>
</reference>
<feature type="non-terminal residue" evidence="1">
    <location>
        <position position="65"/>
    </location>
</feature>
<dbReference type="InParanoid" id="B7Q4B7"/>
<evidence type="ECO:0000313" key="1">
    <source>
        <dbReference type="EMBL" id="EEC13689.1"/>
    </source>
</evidence>
<keyword evidence="3" id="KW-1185">Reference proteome</keyword>
<evidence type="ECO:0000313" key="3">
    <source>
        <dbReference type="Proteomes" id="UP000001555"/>
    </source>
</evidence>
<dbReference type="HOGENOM" id="CLU_2856283_0_0_1"/>
<dbReference type="Proteomes" id="UP000001555">
    <property type="component" value="Unassembled WGS sequence"/>
</dbReference>
<accession>B7Q4B7</accession>
<protein>
    <submittedName>
        <fullName evidence="1 2">Mst84Dd, putative</fullName>
    </submittedName>
</protein>
<name>B7Q4B7_IXOSC</name>